<gene>
    <name evidence="1" type="ORF">M9Y10_021664</name>
</gene>
<dbReference type="InterPro" id="IPR016024">
    <property type="entry name" value="ARM-type_fold"/>
</dbReference>
<protein>
    <submittedName>
        <fullName evidence="1">Uncharacterized protein</fullName>
    </submittedName>
</protein>
<organism evidence="1 2">
    <name type="scientific">Tritrichomonas musculus</name>
    <dbReference type="NCBI Taxonomy" id="1915356"/>
    <lineage>
        <taxon>Eukaryota</taxon>
        <taxon>Metamonada</taxon>
        <taxon>Parabasalia</taxon>
        <taxon>Tritrichomonadida</taxon>
        <taxon>Tritrichomonadidae</taxon>
        <taxon>Tritrichomonas</taxon>
    </lineage>
</organism>
<name>A0ABR2KQP8_9EUKA</name>
<dbReference type="SUPFAM" id="SSF48371">
    <property type="entry name" value="ARM repeat"/>
    <property type="match status" value="1"/>
</dbReference>
<sequence>MSQSYAISHLLNNSSDTKPRWSEDTFNDKRIVTKLPSDIVPHNIGLFPYVYKNMHSQKPEIVYKALSQYSILLLPSSQKSQPPIEIVNMFFEFAKGNRFKEISYEAANDLYVVFINFPNIREYLLQNKFYTYLFNHLNKAIKISFCDAIKIEPTILIELAKNGAVELVFSSILKWESITKIEEIPRHEIYPPMDPQFIVQPTKENVLISNISVFKQFLKYGIENAIILNNDLTSFLFQFIYVDNSFLYQHNLFEKEIQLAALKYLKASVKYSWEILQGNGFFAYILKNCVNEELFDVVQYCKLLKILENATYFCCDYLIGEGLFSTIHAVFSRNDEIDCPEVLGIKICTAVAKNSPDKIAQLISESGPGLPKDFIHYSNAGSYPEKKVYLNFCIELTKLVNVAQVSDFLAEVSSIQFFSDFLESSFEPIFIDILKSLLYLINMSKNNAISKNLSDHLNFVIENSSLLKTIEGFMIDDELSSEINDDEFVNNLIDISQLVIDACSEQIKQNE</sequence>
<dbReference type="EMBL" id="JAPFFF010000003">
    <property type="protein sequence ID" value="KAK8893247.1"/>
    <property type="molecule type" value="Genomic_DNA"/>
</dbReference>
<dbReference type="Proteomes" id="UP001470230">
    <property type="component" value="Unassembled WGS sequence"/>
</dbReference>
<evidence type="ECO:0000313" key="1">
    <source>
        <dbReference type="EMBL" id="KAK8893247.1"/>
    </source>
</evidence>
<reference evidence="1 2" key="1">
    <citation type="submission" date="2024-04" db="EMBL/GenBank/DDBJ databases">
        <title>Tritrichomonas musculus Genome.</title>
        <authorList>
            <person name="Alves-Ferreira E."/>
            <person name="Grigg M."/>
            <person name="Lorenzi H."/>
            <person name="Galac M."/>
        </authorList>
    </citation>
    <scope>NUCLEOTIDE SEQUENCE [LARGE SCALE GENOMIC DNA]</scope>
    <source>
        <strain evidence="1 2">EAF2021</strain>
    </source>
</reference>
<keyword evidence="2" id="KW-1185">Reference proteome</keyword>
<proteinExistence type="predicted"/>
<comment type="caution">
    <text evidence="1">The sequence shown here is derived from an EMBL/GenBank/DDBJ whole genome shotgun (WGS) entry which is preliminary data.</text>
</comment>
<accession>A0ABR2KQP8</accession>
<evidence type="ECO:0000313" key="2">
    <source>
        <dbReference type="Proteomes" id="UP001470230"/>
    </source>
</evidence>